<evidence type="ECO:0000313" key="10">
    <source>
        <dbReference type="EMBL" id="MDM9629851.1"/>
    </source>
</evidence>
<name>A0ABT7WAA6_9FLAO</name>
<dbReference type="PROSITE" id="PS00648">
    <property type="entry name" value="RIBONUCLEASE_P"/>
    <property type="match status" value="1"/>
</dbReference>
<dbReference type="RefSeq" id="WP_289723221.1">
    <property type="nucleotide sequence ID" value="NZ_JAUDUY010000001.1"/>
</dbReference>
<keyword evidence="11" id="KW-1185">Reference proteome</keyword>
<organism evidence="10 11">
    <name type="scientific">Robiginitalea aurantiaca</name>
    <dbReference type="NCBI Taxonomy" id="3056915"/>
    <lineage>
        <taxon>Bacteria</taxon>
        <taxon>Pseudomonadati</taxon>
        <taxon>Bacteroidota</taxon>
        <taxon>Flavobacteriia</taxon>
        <taxon>Flavobacteriales</taxon>
        <taxon>Flavobacteriaceae</taxon>
        <taxon>Robiginitalea</taxon>
    </lineage>
</organism>
<accession>A0ABT7WAA6</accession>
<dbReference type="SUPFAM" id="SSF54211">
    <property type="entry name" value="Ribosomal protein S5 domain 2-like"/>
    <property type="match status" value="1"/>
</dbReference>
<evidence type="ECO:0000313" key="11">
    <source>
        <dbReference type="Proteomes" id="UP001174839"/>
    </source>
</evidence>
<comment type="similarity">
    <text evidence="7">Belongs to the RnpA family.</text>
</comment>
<dbReference type="EC" id="3.1.26.5" evidence="7 8"/>
<comment type="subunit">
    <text evidence="7">Consists of a catalytic RNA component (M1 or rnpB) and a protein subunit.</text>
</comment>
<comment type="function">
    <text evidence="1 7">RNaseP catalyzes the removal of the 5'-leader sequence from pre-tRNA to produce the mature 5'-terminus. It can also cleave other RNA substrates such as 4.5S RNA. The protein component plays an auxiliary but essential role in vivo by binding to the 5'-leader sequence and broadening the substrate specificity of the ribozyme.</text>
</comment>
<reference evidence="10" key="1">
    <citation type="submission" date="2023-06" db="EMBL/GenBank/DDBJ databases">
        <title>Robiginitalea aurantiacus sp. nov. and Algoriphagus sediminis sp. nov., isolated from coastal sediment.</title>
        <authorList>
            <person name="Zhou Z.Y."/>
            <person name="An J."/>
            <person name="Jia Y.W."/>
            <person name="Du Z.J."/>
        </authorList>
    </citation>
    <scope>NUCLEOTIDE SEQUENCE</scope>
    <source>
        <strain evidence="10">M39</strain>
    </source>
</reference>
<dbReference type="InterPro" id="IPR014721">
    <property type="entry name" value="Ribsml_uS5_D2-typ_fold_subgr"/>
</dbReference>
<evidence type="ECO:0000256" key="3">
    <source>
        <dbReference type="ARBA" id="ARBA00022722"/>
    </source>
</evidence>
<comment type="catalytic activity">
    <reaction evidence="7">
        <text>Endonucleolytic cleavage of RNA, removing 5'-extranucleotides from tRNA precursor.</text>
        <dbReference type="EC" id="3.1.26.5"/>
    </reaction>
</comment>
<evidence type="ECO:0000256" key="9">
    <source>
        <dbReference type="SAM" id="MobiDB-lite"/>
    </source>
</evidence>
<comment type="caution">
    <text evidence="10">The sequence shown here is derived from an EMBL/GenBank/DDBJ whole genome shotgun (WGS) entry which is preliminary data.</text>
</comment>
<dbReference type="PANTHER" id="PTHR33992">
    <property type="entry name" value="RIBONUCLEASE P PROTEIN COMPONENT"/>
    <property type="match status" value="1"/>
</dbReference>
<dbReference type="GO" id="GO:0004526">
    <property type="term" value="F:ribonuclease P activity"/>
    <property type="evidence" value="ECO:0007669"/>
    <property type="project" value="UniProtKB-EC"/>
</dbReference>
<dbReference type="Gene3D" id="3.30.230.10">
    <property type="match status" value="1"/>
</dbReference>
<dbReference type="Pfam" id="PF00825">
    <property type="entry name" value="Ribonuclease_P"/>
    <property type="match status" value="1"/>
</dbReference>
<feature type="compositionally biased region" description="Basic and acidic residues" evidence="9">
    <location>
        <begin position="139"/>
        <end position="148"/>
    </location>
</feature>
<keyword evidence="4 7" id="KW-0255">Endonuclease</keyword>
<feature type="region of interest" description="Disordered" evidence="9">
    <location>
        <begin position="127"/>
        <end position="148"/>
    </location>
</feature>
<dbReference type="HAMAP" id="MF_00227">
    <property type="entry name" value="RNase_P"/>
    <property type="match status" value="1"/>
</dbReference>
<dbReference type="NCBIfam" id="TIGR00188">
    <property type="entry name" value="rnpA"/>
    <property type="match status" value="1"/>
</dbReference>
<keyword evidence="5 7" id="KW-0378">Hydrolase</keyword>
<protein>
    <recommendedName>
        <fullName evidence="7 8">Ribonuclease P protein component</fullName>
        <shortName evidence="7">RNase P protein</shortName>
        <shortName evidence="7">RNaseP protein</shortName>
        <ecNumber evidence="7 8">3.1.26.5</ecNumber>
    </recommendedName>
    <alternativeName>
        <fullName evidence="7">Protein C5</fullName>
    </alternativeName>
</protein>
<gene>
    <name evidence="7 10" type="primary">rnpA</name>
    <name evidence="10" type="ORF">QU605_00095</name>
</gene>
<evidence type="ECO:0000256" key="4">
    <source>
        <dbReference type="ARBA" id="ARBA00022759"/>
    </source>
</evidence>
<keyword evidence="2 7" id="KW-0819">tRNA processing</keyword>
<evidence type="ECO:0000256" key="5">
    <source>
        <dbReference type="ARBA" id="ARBA00022801"/>
    </source>
</evidence>
<keyword evidence="6 7" id="KW-0694">RNA-binding</keyword>
<dbReference type="InterPro" id="IPR020539">
    <property type="entry name" value="RNase_P_CS"/>
</dbReference>
<evidence type="ECO:0000256" key="2">
    <source>
        <dbReference type="ARBA" id="ARBA00022694"/>
    </source>
</evidence>
<evidence type="ECO:0000256" key="7">
    <source>
        <dbReference type="HAMAP-Rule" id="MF_00227"/>
    </source>
</evidence>
<dbReference type="PANTHER" id="PTHR33992:SF1">
    <property type="entry name" value="RIBONUCLEASE P PROTEIN COMPONENT"/>
    <property type="match status" value="1"/>
</dbReference>
<evidence type="ECO:0000256" key="6">
    <source>
        <dbReference type="ARBA" id="ARBA00022884"/>
    </source>
</evidence>
<sequence>MSSNRFPKSQRLSRKKLWEAVFENGTRLKAYPLALYVLQAPLPGAVPVQAGFAVPKRNFRKAVQRNRVKRLMREAYRLERQAYFNTLERPFALVFLYLGKDIPDFGQVTTAMKAVLKKFETYEATSQIKADHSAPGPDRLPDGHGIQE</sequence>
<dbReference type="EMBL" id="JAUDUY010000001">
    <property type="protein sequence ID" value="MDM9629851.1"/>
    <property type="molecule type" value="Genomic_DNA"/>
</dbReference>
<dbReference type="Proteomes" id="UP001174839">
    <property type="component" value="Unassembled WGS sequence"/>
</dbReference>
<evidence type="ECO:0000256" key="1">
    <source>
        <dbReference type="ARBA" id="ARBA00002663"/>
    </source>
</evidence>
<evidence type="ECO:0000256" key="8">
    <source>
        <dbReference type="NCBIfam" id="TIGR00188"/>
    </source>
</evidence>
<proteinExistence type="inferred from homology"/>
<dbReference type="InterPro" id="IPR020568">
    <property type="entry name" value="Ribosomal_Su5_D2-typ_SF"/>
</dbReference>
<dbReference type="InterPro" id="IPR000100">
    <property type="entry name" value="RNase_P"/>
</dbReference>
<keyword evidence="3 7" id="KW-0540">Nuclease</keyword>